<sequence>MQSMLYTTASARISACLVDISFRMTAHQLKLNLSKTELLIIPGPLELLDCSHHLSGYKPQIPVFNLAEVSRLLL</sequence>
<accession>A0AAE0Q9W4</accession>
<dbReference type="EMBL" id="JAUCMX010000019">
    <property type="protein sequence ID" value="KAK3516321.1"/>
    <property type="molecule type" value="Genomic_DNA"/>
</dbReference>
<protein>
    <submittedName>
        <fullName evidence="1">Uncharacterized protein</fullName>
    </submittedName>
</protein>
<name>A0AAE0Q9W4_9TELE</name>
<evidence type="ECO:0000313" key="2">
    <source>
        <dbReference type="Proteomes" id="UP001274896"/>
    </source>
</evidence>
<evidence type="ECO:0000313" key="1">
    <source>
        <dbReference type="EMBL" id="KAK3516321.1"/>
    </source>
</evidence>
<keyword evidence="2" id="KW-1185">Reference proteome</keyword>
<comment type="caution">
    <text evidence="1">The sequence shown here is derived from an EMBL/GenBank/DDBJ whole genome shotgun (WGS) entry which is preliminary data.</text>
</comment>
<organism evidence="1 2">
    <name type="scientific">Hemibagrus guttatus</name>
    <dbReference type="NCBI Taxonomy" id="175788"/>
    <lineage>
        <taxon>Eukaryota</taxon>
        <taxon>Metazoa</taxon>
        <taxon>Chordata</taxon>
        <taxon>Craniata</taxon>
        <taxon>Vertebrata</taxon>
        <taxon>Euteleostomi</taxon>
        <taxon>Actinopterygii</taxon>
        <taxon>Neopterygii</taxon>
        <taxon>Teleostei</taxon>
        <taxon>Ostariophysi</taxon>
        <taxon>Siluriformes</taxon>
        <taxon>Bagridae</taxon>
        <taxon>Hemibagrus</taxon>
    </lineage>
</organism>
<gene>
    <name evidence="1" type="ORF">QTP70_009375</name>
</gene>
<reference evidence="1" key="1">
    <citation type="submission" date="2023-06" db="EMBL/GenBank/DDBJ databases">
        <title>Male Hemibagrus guttatus genome.</title>
        <authorList>
            <person name="Bian C."/>
        </authorList>
    </citation>
    <scope>NUCLEOTIDE SEQUENCE</scope>
    <source>
        <strain evidence="1">Male_cb2023</strain>
        <tissue evidence="1">Muscle</tissue>
    </source>
</reference>
<proteinExistence type="predicted"/>
<dbReference type="Proteomes" id="UP001274896">
    <property type="component" value="Unassembled WGS sequence"/>
</dbReference>
<dbReference type="AlphaFoldDB" id="A0AAE0Q9W4"/>